<dbReference type="EMBL" id="JADBJN010000004">
    <property type="protein sequence ID" value="KAG5669172.1"/>
    <property type="molecule type" value="Genomic_DNA"/>
</dbReference>
<comment type="caution">
    <text evidence="2">The sequence shown here is derived from an EMBL/GenBank/DDBJ whole genome shotgun (WGS) entry which is preliminary data.</text>
</comment>
<protein>
    <submittedName>
        <fullName evidence="2">Uncharacterized protein</fullName>
    </submittedName>
</protein>
<keyword evidence="1" id="KW-1133">Transmembrane helix</keyword>
<reference evidence="2" key="1">
    <citation type="submission" date="2021-03" db="EMBL/GenBank/DDBJ databases">
        <title>Chromosome level genome of the anhydrobiotic midge Polypedilum vanderplanki.</title>
        <authorList>
            <person name="Yoshida Y."/>
            <person name="Kikawada T."/>
            <person name="Gusev O."/>
        </authorList>
    </citation>
    <scope>NUCLEOTIDE SEQUENCE</scope>
    <source>
        <strain evidence="2">NIAS01</strain>
        <tissue evidence="2">Whole body or cell culture</tissue>
    </source>
</reference>
<organism evidence="2 3">
    <name type="scientific">Polypedilum vanderplanki</name>
    <name type="common">Sleeping chironomid midge</name>
    <dbReference type="NCBI Taxonomy" id="319348"/>
    <lineage>
        <taxon>Eukaryota</taxon>
        <taxon>Metazoa</taxon>
        <taxon>Ecdysozoa</taxon>
        <taxon>Arthropoda</taxon>
        <taxon>Hexapoda</taxon>
        <taxon>Insecta</taxon>
        <taxon>Pterygota</taxon>
        <taxon>Neoptera</taxon>
        <taxon>Endopterygota</taxon>
        <taxon>Diptera</taxon>
        <taxon>Nematocera</taxon>
        <taxon>Chironomoidea</taxon>
        <taxon>Chironomidae</taxon>
        <taxon>Chironominae</taxon>
        <taxon>Polypedilum</taxon>
        <taxon>Polypedilum</taxon>
    </lineage>
</organism>
<evidence type="ECO:0000313" key="2">
    <source>
        <dbReference type="EMBL" id="KAG5669172.1"/>
    </source>
</evidence>
<dbReference type="Proteomes" id="UP001107558">
    <property type="component" value="Chromosome 4"/>
</dbReference>
<proteinExistence type="predicted"/>
<keyword evidence="1" id="KW-0812">Transmembrane</keyword>
<gene>
    <name evidence="2" type="ORF">PVAND_017066</name>
</gene>
<keyword evidence="3" id="KW-1185">Reference proteome</keyword>
<dbReference type="AlphaFoldDB" id="A0A9J6BH54"/>
<feature type="transmembrane region" description="Helical" evidence="1">
    <location>
        <begin position="13"/>
        <end position="31"/>
    </location>
</feature>
<name>A0A9J6BH54_POLVA</name>
<accession>A0A9J6BH54</accession>
<evidence type="ECO:0000313" key="3">
    <source>
        <dbReference type="Proteomes" id="UP001107558"/>
    </source>
</evidence>
<sequence>MIFKHDGKTSFESFLIILLISSMVCTSFAFNTKLLPKDPRRDPVKLAKAMVDVIREFYISNDIKFDFIIYGTPTNHIKDVINEVTKKLSNKIPINIKRMKI</sequence>
<evidence type="ECO:0000256" key="1">
    <source>
        <dbReference type="SAM" id="Phobius"/>
    </source>
</evidence>
<keyword evidence="1" id="KW-0472">Membrane</keyword>